<dbReference type="Gene3D" id="3.40.720.10">
    <property type="entry name" value="Alkaline Phosphatase, subunit A"/>
    <property type="match status" value="2"/>
</dbReference>
<protein>
    <submittedName>
        <fullName evidence="3">Phosphoesterase-domain-containing protein</fullName>
    </submittedName>
</protein>
<name>A0A370BU02_ASPNG</name>
<evidence type="ECO:0000256" key="2">
    <source>
        <dbReference type="SAM" id="SignalP"/>
    </source>
</evidence>
<dbReference type="InterPro" id="IPR017850">
    <property type="entry name" value="Alkaline_phosphatase_core_sf"/>
</dbReference>
<evidence type="ECO:0000256" key="1">
    <source>
        <dbReference type="ARBA" id="ARBA00022801"/>
    </source>
</evidence>
<reference evidence="3 4" key="1">
    <citation type="submission" date="2018-07" db="EMBL/GenBank/DDBJ databases">
        <title>Section-level genome sequencing of Aspergillus section Nigri to investigate inter- and intra-species variation.</title>
        <authorList>
            <consortium name="DOE Joint Genome Institute"/>
            <person name="Vesth T.C."/>
            <person name="Nybo J.L."/>
            <person name="Theobald S."/>
            <person name="Frisvad J.C."/>
            <person name="Larsen T.O."/>
            <person name="Nielsen K.F."/>
            <person name="Hoof J.B."/>
            <person name="Brandl J."/>
            <person name="Salamov A."/>
            <person name="Riley R."/>
            <person name="Gladden J.M."/>
            <person name="Phatale P."/>
            <person name="Nielsen M.T."/>
            <person name="Lyhne E.K."/>
            <person name="Kogle M.E."/>
            <person name="Strasser K."/>
            <person name="McDonnell E."/>
            <person name="Barry K."/>
            <person name="Clum A."/>
            <person name="Chen C."/>
            <person name="Nolan M."/>
            <person name="Sandor L."/>
            <person name="Kuo A."/>
            <person name="Lipzen A."/>
            <person name="Hainaut M."/>
            <person name="Drula E."/>
            <person name="Tsang A."/>
            <person name="Magnuson J.K."/>
            <person name="Henrissat B."/>
            <person name="Wiebenga A."/>
            <person name="Simmons B.A."/>
            <person name="Makela M.R."/>
            <person name="De vries R.P."/>
            <person name="Grigoriev I.V."/>
            <person name="Mortensen U.H."/>
            <person name="Baker S.E."/>
            <person name="Andersen M.R."/>
        </authorList>
    </citation>
    <scope>NUCLEOTIDE SEQUENCE [LARGE SCALE GENOMIC DNA]</scope>
    <source>
        <strain evidence="3 4">ATCC 13496</strain>
    </source>
</reference>
<dbReference type="Proteomes" id="UP000253845">
    <property type="component" value="Unassembled WGS sequence"/>
</dbReference>
<dbReference type="Pfam" id="PF04185">
    <property type="entry name" value="Phosphoesterase"/>
    <property type="match status" value="1"/>
</dbReference>
<feature type="chain" id="PRO_5017000981" evidence="2">
    <location>
        <begin position="21"/>
        <end position="632"/>
    </location>
</feature>
<keyword evidence="2" id="KW-0732">Signal</keyword>
<dbReference type="GO" id="GO:0042578">
    <property type="term" value="F:phosphoric ester hydrolase activity"/>
    <property type="evidence" value="ECO:0007669"/>
    <property type="project" value="UniProtKB-ARBA"/>
</dbReference>
<organism evidence="3 4">
    <name type="scientific">Aspergillus niger ATCC 13496</name>
    <dbReference type="NCBI Taxonomy" id="1353008"/>
    <lineage>
        <taxon>Eukaryota</taxon>
        <taxon>Fungi</taxon>
        <taxon>Dikarya</taxon>
        <taxon>Ascomycota</taxon>
        <taxon>Pezizomycotina</taxon>
        <taxon>Eurotiomycetes</taxon>
        <taxon>Eurotiomycetidae</taxon>
        <taxon>Eurotiales</taxon>
        <taxon>Aspergillaceae</taxon>
        <taxon>Aspergillus</taxon>
        <taxon>Aspergillus subgen. Circumdati</taxon>
    </lineage>
</organism>
<gene>
    <name evidence="3" type="ORF">M747DRAFT_284566</name>
</gene>
<dbReference type="PANTHER" id="PTHR31956">
    <property type="entry name" value="NON-SPECIFIC PHOSPHOLIPASE C4-RELATED"/>
    <property type="match status" value="1"/>
</dbReference>
<evidence type="ECO:0000313" key="4">
    <source>
        <dbReference type="Proteomes" id="UP000253845"/>
    </source>
</evidence>
<dbReference type="PANTHER" id="PTHR31956:SF1">
    <property type="entry name" value="NON-SPECIFIC PHOSPHOLIPASE C1"/>
    <property type="match status" value="1"/>
</dbReference>
<sequence length="632" mass="70266">MLLLGSTALALLLGSRSVSAGSLKDIKHVVIFMQENRSWNRNSTNHVQYFGTMAGVRGFNDPNVQINPDGLPVWYQQVDPDMSNATTTLLPWYLGYKGGNTTDAIQCMAAGDNGYEDSHASLNGGLNNHWARNNTPWSWGYFKRDDIPVHYAIAEGWTTGDMYQESQVTSTNPNRVTLVSGSVNVPGGPQKPDQGGVYIDNNVTPGCDSYHINCYPLKWKTIFEVYEEAGVSWQVYQDKDNFDDNPLARFEQYQNASSSSPLVEKGMAFLGLETFYEAAANGTLPEISFIVGPAELSEHPPYMPKDGAWLQKKVVDAVTSSPEYSSTLLMISYDESGGYGDHVIPFHSPEGTPGEWMEDPYGVFGKLYVGPGLRVPFYMVSPWTRGNRVFTERADHNSQILFLEQWLTARGYENVQTPEMVHWRREHMSNLVNALDLDHPDISLPKLPEAEEPEMSSGSYVGTSNCEATFPEPRPPVPYGKQNVTESLFFEDGYKEVVGYLTEGRYLVFEKSGYALTNTGNTTRLSSSAARSDHSDKKQRWVIHYSSGEESQIFKISSALDGKWLGPHGSLLPAGRRGDAAEVKITFLGNGHGYGLQYVNSTVIKMSGQGDLQMNSTKHSQDGYKVWSVTYH</sequence>
<dbReference type="CDD" id="cd16014">
    <property type="entry name" value="PLC"/>
    <property type="match status" value="1"/>
</dbReference>
<dbReference type="InterPro" id="IPR007312">
    <property type="entry name" value="Phosphoesterase"/>
</dbReference>
<dbReference type="EMBL" id="KZ851929">
    <property type="protein sequence ID" value="RDH17555.1"/>
    <property type="molecule type" value="Genomic_DNA"/>
</dbReference>
<evidence type="ECO:0000313" key="3">
    <source>
        <dbReference type="EMBL" id="RDH17555.1"/>
    </source>
</evidence>
<accession>A0A370BU02</accession>
<dbReference type="AlphaFoldDB" id="A0A370BU02"/>
<keyword evidence="1" id="KW-0378">Hydrolase</keyword>
<feature type="signal peptide" evidence="2">
    <location>
        <begin position="1"/>
        <end position="20"/>
    </location>
</feature>
<dbReference type="VEuPathDB" id="FungiDB:M747DRAFT_284566"/>
<proteinExistence type="predicted"/>